<dbReference type="Proteomes" id="UP001162090">
    <property type="component" value="Chromosome 9"/>
</dbReference>
<reference evidence="1" key="1">
    <citation type="submission" date="2022-10" db="EMBL/GenBank/DDBJ databases">
        <authorList>
            <person name="Byrne P K."/>
        </authorList>
    </citation>
    <scope>NUCLEOTIDE SEQUENCE</scope>
    <source>
        <strain evidence="1">CBS7001</strain>
    </source>
</reference>
<dbReference type="GO" id="GO:0030541">
    <property type="term" value="P:plasmid partitioning"/>
    <property type="evidence" value="ECO:0007669"/>
    <property type="project" value="InterPro"/>
</dbReference>
<name>A0AA35JL60_SACUV</name>
<organism evidence="1 2">
    <name type="scientific">Saccharomyces uvarum</name>
    <name type="common">Yeast</name>
    <name type="synonym">Saccharomyces bayanus var. uvarum</name>
    <dbReference type="NCBI Taxonomy" id="230603"/>
    <lineage>
        <taxon>Eukaryota</taxon>
        <taxon>Fungi</taxon>
        <taxon>Dikarya</taxon>
        <taxon>Ascomycota</taxon>
        <taxon>Saccharomycotina</taxon>
        <taxon>Saccharomycetes</taxon>
        <taxon>Saccharomycetales</taxon>
        <taxon>Saccharomycetaceae</taxon>
        <taxon>Saccharomyces</taxon>
    </lineage>
</organism>
<dbReference type="EMBL" id="OX365920">
    <property type="protein sequence ID" value="CAI4065199.1"/>
    <property type="molecule type" value="Genomic_DNA"/>
</dbReference>
<dbReference type="AlphaFoldDB" id="A0AA35JL60"/>
<proteinExistence type="predicted"/>
<evidence type="ECO:0000313" key="2">
    <source>
        <dbReference type="Proteomes" id="UP001162090"/>
    </source>
</evidence>
<accession>A0AA35JL60</accession>
<sequence length="357" mass="41208">MNGERLLACIKQCIMPSFQPMIHVDATDVIETPRGRFSVPSDYREHKPLAFAYVGHLLNTDSTPLIENEGDWPDPAVVYNTIVDRIINHPELVQFISIEFMSKLKNTLGQGLDLNIKDTLDRRGKGIRRPKCVSFRYMEPASVNEKVTAFFSYIRDYKKIASEYSNNTKFILTFSCQAYWASGPNYTALQNVIRSSIVYDTISRHMEGKQNTNHTEEHLSNNSSIEQYAKADEALWDDVDLSCELWWSEAEDEAEAEGLAERIIGNKQRMAKFKLRRNKSKSIPYHILKELIQSQGTVKVYRGSSFTHDSIKVSLHYEEAHITAVWVYLTVKFGKNWEPIDVEVEFRCKFKEQKSEN</sequence>
<gene>
    <name evidence="1" type="primary">SUVC09G0190</name>
    <name evidence="1" type="ORF">SUVC_09G0190</name>
</gene>
<dbReference type="Pfam" id="PF05797">
    <property type="entry name" value="Rep_4"/>
    <property type="match status" value="1"/>
</dbReference>
<protein>
    <submittedName>
        <fullName evidence="1">Uncharacterized protein</fullName>
    </submittedName>
</protein>
<evidence type="ECO:0000313" key="1">
    <source>
        <dbReference type="EMBL" id="CAI4065199.1"/>
    </source>
</evidence>
<dbReference type="InterPro" id="IPR008897">
    <property type="entry name" value="Rep_fungi"/>
</dbReference>